<organism evidence="3 4">
    <name type="scientific">Carpinus fangiana</name>
    <dbReference type="NCBI Taxonomy" id="176857"/>
    <lineage>
        <taxon>Eukaryota</taxon>
        <taxon>Viridiplantae</taxon>
        <taxon>Streptophyta</taxon>
        <taxon>Embryophyta</taxon>
        <taxon>Tracheophyta</taxon>
        <taxon>Spermatophyta</taxon>
        <taxon>Magnoliopsida</taxon>
        <taxon>eudicotyledons</taxon>
        <taxon>Gunneridae</taxon>
        <taxon>Pentapetalae</taxon>
        <taxon>rosids</taxon>
        <taxon>fabids</taxon>
        <taxon>Fagales</taxon>
        <taxon>Betulaceae</taxon>
        <taxon>Carpinus</taxon>
    </lineage>
</organism>
<feature type="signal peptide" evidence="2">
    <location>
        <begin position="1"/>
        <end position="18"/>
    </location>
</feature>
<evidence type="ECO:0000256" key="1">
    <source>
        <dbReference type="SAM" id="MobiDB-lite"/>
    </source>
</evidence>
<dbReference type="AlphaFoldDB" id="A0A5N6Q7I0"/>
<name>A0A5N6Q7I0_9ROSI</name>
<feature type="region of interest" description="Disordered" evidence="1">
    <location>
        <begin position="39"/>
        <end position="63"/>
    </location>
</feature>
<dbReference type="EMBL" id="CM017321">
    <property type="protein sequence ID" value="KAE7995197.1"/>
    <property type="molecule type" value="Genomic_DNA"/>
</dbReference>
<feature type="compositionally biased region" description="Low complexity" evidence="1">
    <location>
        <begin position="39"/>
        <end position="49"/>
    </location>
</feature>
<proteinExistence type="predicted"/>
<evidence type="ECO:0000256" key="2">
    <source>
        <dbReference type="SAM" id="SignalP"/>
    </source>
</evidence>
<evidence type="ECO:0000313" key="3">
    <source>
        <dbReference type="EMBL" id="KAE7995197.1"/>
    </source>
</evidence>
<dbReference type="Proteomes" id="UP000327013">
    <property type="component" value="Chromosome 1"/>
</dbReference>
<evidence type="ECO:0000313" key="4">
    <source>
        <dbReference type="Proteomes" id="UP000327013"/>
    </source>
</evidence>
<reference evidence="3 4" key="1">
    <citation type="submission" date="2019-06" db="EMBL/GenBank/DDBJ databases">
        <title>A chromosomal-level reference genome of Carpinus fangiana (Coryloideae, Betulaceae).</title>
        <authorList>
            <person name="Yang X."/>
            <person name="Wang Z."/>
            <person name="Zhang L."/>
            <person name="Hao G."/>
            <person name="Liu J."/>
            <person name="Yang Y."/>
        </authorList>
    </citation>
    <scope>NUCLEOTIDE SEQUENCE [LARGE SCALE GENOMIC DNA]</scope>
    <source>
        <strain evidence="3">Cfa_2016G</strain>
        <tissue evidence="3">Leaf</tissue>
    </source>
</reference>
<sequence length="178" mass="19873">MLFLFLFSNLKFRFLVDLDGFSTDEDDESWREALSNLSDCSSSSLASPSQEDDFSSSDDSVDAPKYTHLPSDESLFQALIEQTPDEKSFAGCSGDHAHEGNCFAAKLDEFLGGADYNGRAESRYLEAFLRDREEDEDRKDVALLDELLLADSYQPLTIAAFLTNLSMRVSTKNPTSLH</sequence>
<feature type="chain" id="PRO_5024430939" evidence="2">
    <location>
        <begin position="19"/>
        <end position="178"/>
    </location>
</feature>
<keyword evidence="2" id="KW-0732">Signal</keyword>
<keyword evidence="4" id="KW-1185">Reference proteome</keyword>
<gene>
    <name evidence="3" type="ORF">FH972_000022</name>
</gene>
<feature type="compositionally biased region" description="Acidic residues" evidence="1">
    <location>
        <begin position="50"/>
        <end position="61"/>
    </location>
</feature>
<protein>
    <submittedName>
        <fullName evidence="3">Uncharacterized protein</fullName>
    </submittedName>
</protein>
<accession>A0A5N6Q7I0</accession>